<accession>X6NZJ5</accession>
<evidence type="ECO:0000313" key="4">
    <source>
        <dbReference type="Proteomes" id="UP000023152"/>
    </source>
</evidence>
<feature type="transmembrane region" description="Helical" evidence="1">
    <location>
        <begin position="91"/>
        <end position="113"/>
    </location>
</feature>
<dbReference type="EMBL" id="ASPP01005345">
    <property type="protein sequence ID" value="ETO30717.1"/>
    <property type="molecule type" value="Genomic_DNA"/>
</dbReference>
<keyword evidence="2" id="KW-0732">Signal</keyword>
<evidence type="ECO:0000256" key="1">
    <source>
        <dbReference type="SAM" id="Phobius"/>
    </source>
</evidence>
<keyword evidence="1" id="KW-0472">Membrane</keyword>
<keyword evidence="4" id="KW-1185">Reference proteome</keyword>
<name>X6NZJ5_RETFI</name>
<comment type="caution">
    <text evidence="3">The sequence shown here is derived from an EMBL/GenBank/DDBJ whole genome shotgun (WGS) entry which is preliminary data.</text>
</comment>
<feature type="chain" id="PRO_5004976303" evidence="2">
    <location>
        <begin position="28"/>
        <end position="265"/>
    </location>
</feature>
<protein>
    <submittedName>
        <fullName evidence="3">Uncharacterized protein</fullName>
    </submittedName>
</protein>
<dbReference type="Proteomes" id="UP000023152">
    <property type="component" value="Unassembled WGS sequence"/>
</dbReference>
<feature type="transmembrane region" description="Helical" evidence="1">
    <location>
        <begin position="134"/>
        <end position="157"/>
    </location>
</feature>
<gene>
    <name evidence="3" type="ORF">RFI_06401</name>
</gene>
<feature type="transmembrane region" description="Helical" evidence="1">
    <location>
        <begin position="217"/>
        <end position="235"/>
    </location>
</feature>
<organism evidence="3 4">
    <name type="scientific">Reticulomyxa filosa</name>
    <dbReference type="NCBI Taxonomy" id="46433"/>
    <lineage>
        <taxon>Eukaryota</taxon>
        <taxon>Sar</taxon>
        <taxon>Rhizaria</taxon>
        <taxon>Retaria</taxon>
        <taxon>Foraminifera</taxon>
        <taxon>Monothalamids</taxon>
        <taxon>Reticulomyxidae</taxon>
        <taxon>Reticulomyxa</taxon>
    </lineage>
</organism>
<reference evidence="3 4" key="1">
    <citation type="journal article" date="2013" name="Curr. Biol.">
        <title>The Genome of the Foraminiferan Reticulomyxa filosa.</title>
        <authorList>
            <person name="Glockner G."/>
            <person name="Hulsmann N."/>
            <person name="Schleicher M."/>
            <person name="Noegel A.A."/>
            <person name="Eichinger L."/>
            <person name="Gallinger C."/>
            <person name="Pawlowski J."/>
            <person name="Sierra R."/>
            <person name="Euteneuer U."/>
            <person name="Pillet L."/>
            <person name="Moustafa A."/>
            <person name="Platzer M."/>
            <person name="Groth M."/>
            <person name="Szafranski K."/>
            <person name="Schliwa M."/>
        </authorList>
    </citation>
    <scope>NUCLEOTIDE SEQUENCE [LARGE SCALE GENOMIC DNA]</scope>
</reference>
<feature type="transmembrane region" description="Helical" evidence="1">
    <location>
        <begin position="163"/>
        <end position="196"/>
    </location>
</feature>
<sequence>MRSNKSFSFFFSMVMLLLGEGFCKVRCVVFVGPSFFGMPSPFFYAWTNFETQTISNKEESKKNFFFNKLTFVGYQMHNCSQVRLIPLLHRIAIVLSGQVGLSLLGIQYILLTFPQSWITHHLLKLHQSTTINVIETYLLILVLFCYCLNIQLVDILIPLCFGFLPILMCIFICGKWNVFILGGIGIALVLSSVIIVRDDPGRRNRLWGIRSIHWFHLLLSFSIYLHTITLMNLSLGGDISLWNSFSRNFFDKHNTNYNTNSNTSC</sequence>
<evidence type="ECO:0000313" key="3">
    <source>
        <dbReference type="EMBL" id="ETO30717.1"/>
    </source>
</evidence>
<keyword evidence="1" id="KW-1133">Transmembrane helix</keyword>
<keyword evidence="1" id="KW-0812">Transmembrane</keyword>
<feature type="signal peptide" evidence="2">
    <location>
        <begin position="1"/>
        <end position="27"/>
    </location>
</feature>
<proteinExistence type="predicted"/>
<evidence type="ECO:0000256" key="2">
    <source>
        <dbReference type="SAM" id="SignalP"/>
    </source>
</evidence>
<dbReference type="AlphaFoldDB" id="X6NZJ5"/>